<dbReference type="EC" id="1.3.1.12" evidence="3"/>
<evidence type="ECO:0000256" key="3">
    <source>
        <dbReference type="ARBA" id="ARBA00012068"/>
    </source>
</evidence>
<proteinExistence type="inferred from homology"/>
<dbReference type="Pfam" id="PF02153">
    <property type="entry name" value="PDH_N"/>
    <property type="match status" value="1"/>
</dbReference>
<keyword evidence="7 13" id="KW-0560">Oxidoreductase</keyword>
<evidence type="ECO:0000256" key="9">
    <source>
        <dbReference type="ARBA" id="ARBA00023141"/>
    </source>
</evidence>
<comment type="pathway">
    <text evidence="1">Amino-acid biosynthesis; L-tyrosine biosynthesis; (4-hydroxyphenyl)pyruvate from prephenate (NAD(+) route): step 1/1.</text>
</comment>
<evidence type="ECO:0000256" key="7">
    <source>
        <dbReference type="ARBA" id="ARBA00023002"/>
    </source>
</evidence>
<evidence type="ECO:0000313" key="14">
    <source>
        <dbReference type="Proteomes" id="UP000298347"/>
    </source>
</evidence>
<keyword evidence="6" id="KW-0028">Amino-acid biosynthesis</keyword>
<dbReference type="InterPro" id="IPR008927">
    <property type="entry name" value="6-PGluconate_DH-like_C_sf"/>
</dbReference>
<dbReference type="PANTHER" id="PTHR21363:SF0">
    <property type="entry name" value="PREPHENATE DEHYDROGENASE [NADP(+)]"/>
    <property type="match status" value="1"/>
</dbReference>
<evidence type="ECO:0000256" key="4">
    <source>
        <dbReference type="ARBA" id="ARBA00016891"/>
    </source>
</evidence>
<comment type="caution">
    <text evidence="13">The sequence shown here is derived from an EMBL/GenBank/DDBJ whole genome shotgun (WGS) entry which is preliminary data.</text>
</comment>
<dbReference type="InterPro" id="IPR003099">
    <property type="entry name" value="Prephen_DH"/>
</dbReference>
<dbReference type="UniPathway" id="UPA00122">
    <property type="reaction ID" value="UER00961"/>
</dbReference>
<dbReference type="InterPro" id="IPR050812">
    <property type="entry name" value="Preph/Arog_dehydrog"/>
</dbReference>
<evidence type="ECO:0000313" key="13">
    <source>
        <dbReference type="EMBL" id="TGA98265.1"/>
    </source>
</evidence>
<accession>A0A4Z0GMH4</accession>
<dbReference type="SUPFAM" id="SSF55021">
    <property type="entry name" value="ACT-like"/>
    <property type="match status" value="1"/>
</dbReference>
<dbReference type="Gene3D" id="1.10.3660.10">
    <property type="entry name" value="6-phosphogluconate dehydrogenase C-terminal like domain"/>
    <property type="match status" value="1"/>
</dbReference>
<evidence type="ECO:0000259" key="11">
    <source>
        <dbReference type="PROSITE" id="PS51176"/>
    </source>
</evidence>
<dbReference type="FunFam" id="3.40.50.720:FF:000208">
    <property type="entry name" value="Prephenate dehydrogenase"/>
    <property type="match status" value="1"/>
</dbReference>
<dbReference type="GO" id="GO:0004665">
    <property type="term" value="F:prephenate dehydrogenase (NADP+) activity"/>
    <property type="evidence" value="ECO:0007669"/>
    <property type="project" value="InterPro"/>
</dbReference>
<evidence type="ECO:0000256" key="6">
    <source>
        <dbReference type="ARBA" id="ARBA00022605"/>
    </source>
</evidence>
<dbReference type="SUPFAM" id="SSF48179">
    <property type="entry name" value="6-phosphogluconate dehydrogenase C-terminal domain-like"/>
    <property type="match status" value="1"/>
</dbReference>
<sequence length="366" mass="40095">MKTIVIDGLGLIGGSIALVIRKQWPDHQIFGVDVNHNSLVSAQSSGIIDGGFPRLQDIAAAADVIILATPVRIILDHMDQLADMRLKPGVIVTDVGSTKQQIMVKAKRLTGKGINFIGGHPMAGSHKTTISAARANLFQSAYYFLITDTLSDQNAVKDLQSLLSGLHVKWQLVSAARHDRIVAQISHLPHIIASGLVNMSQDEFSQSPLSLRLAAGGFRSITRIASSDPEMWTDILLSNSDTIVDKIDKFSDRLGQIRQAIVSSDHEAIHDYFHQAKITRDSINAQAAAHDPNFYDLFINIPDRVGAIAQVTHILAEAKINLVNIHILEIREEVDGVLQLSFSNQQDLTRAKDELRQHGLSVVRGE</sequence>
<dbReference type="InterPro" id="IPR046825">
    <property type="entry name" value="PDH_C"/>
</dbReference>
<dbReference type="NCBIfam" id="NF005107">
    <property type="entry name" value="PRK06545.1-5"/>
    <property type="match status" value="1"/>
</dbReference>
<feature type="domain" description="Prephenate/arogenate dehydrogenase" evidence="11">
    <location>
        <begin position="1"/>
        <end position="291"/>
    </location>
</feature>
<comment type="catalytic activity">
    <reaction evidence="10">
        <text>prephenate + NAD(+) = 3-(4-hydroxyphenyl)pyruvate + CO2 + NADH</text>
        <dbReference type="Rhea" id="RHEA:13869"/>
        <dbReference type="ChEBI" id="CHEBI:16526"/>
        <dbReference type="ChEBI" id="CHEBI:29934"/>
        <dbReference type="ChEBI" id="CHEBI:36242"/>
        <dbReference type="ChEBI" id="CHEBI:57540"/>
        <dbReference type="ChEBI" id="CHEBI:57945"/>
        <dbReference type="EC" id="1.3.1.12"/>
    </reaction>
</comment>
<evidence type="ECO:0000256" key="8">
    <source>
        <dbReference type="ARBA" id="ARBA00023027"/>
    </source>
</evidence>
<dbReference type="CDD" id="cd04909">
    <property type="entry name" value="ACT_PDH-BS"/>
    <property type="match status" value="1"/>
</dbReference>
<dbReference type="Proteomes" id="UP000298347">
    <property type="component" value="Unassembled WGS sequence"/>
</dbReference>
<comment type="similarity">
    <text evidence="2">Belongs to the prephenate/arogenate dehydrogenase family.</text>
</comment>
<dbReference type="InterPro" id="IPR036291">
    <property type="entry name" value="NAD(P)-bd_dom_sf"/>
</dbReference>
<dbReference type="EMBL" id="SRJD01000008">
    <property type="protein sequence ID" value="TGA98265.1"/>
    <property type="molecule type" value="Genomic_DNA"/>
</dbReference>
<evidence type="ECO:0000256" key="5">
    <source>
        <dbReference type="ARBA" id="ARBA00022498"/>
    </source>
</evidence>
<dbReference type="GO" id="GO:0006571">
    <property type="term" value="P:tyrosine biosynthetic process"/>
    <property type="evidence" value="ECO:0007669"/>
    <property type="project" value="UniProtKB-UniPathway"/>
</dbReference>
<dbReference type="PROSITE" id="PS51671">
    <property type="entry name" value="ACT"/>
    <property type="match status" value="1"/>
</dbReference>
<evidence type="ECO:0000256" key="1">
    <source>
        <dbReference type="ARBA" id="ARBA00005067"/>
    </source>
</evidence>
<evidence type="ECO:0000256" key="2">
    <source>
        <dbReference type="ARBA" id="ARBA00007964"/>
    </source>
</evidence>
<dbReference type="PANTHER" id="PTHR21363">
    <property type="entry name" value="PREPHENATE DEHYDROGENASE"/>
    <property type="match status" value="1"/>
</dbReference>
<dbReference type="GO" id="GO:0008977">
    <property type="term" value="F:prephenate dehydrogenase (NAD+) activity"/>
    <property type="evidence" value="ECO:0007669"/>
    <property type="project" value="UniProtKB-EC"/>
</dbReference>
<dbReference type="InterPro" id="IPR046826">
    <property type="entry name" value="PDH_N"/>
</dbReference>
<dbReference type="AlphaFoldDB" id="A0A4Z0GMH4"/>
<gene>
    <name evidence="13" type="ORF">E4665_08430</name>
</gene>
<dbReference type="Gene3D" id="3.30.70.260">
    <property type="match status" value="1"/>
</dbReference>
<feature type="domain" description="ACT" evidence="12">
    <location>
        <begin position="296"/>
        <end position="366"/>
    </location>
</feature>
<dbReference type="InterPro" id="IPR002912">
    <property type="entry name" value="ACT_dom"/>
</dbReference>
<protein>
    <recommendedName>
        <fullName evidence="4">Prephenate dehydrogenase</fullName>
        <ecNumber evidence="3">1.3.1.12</ecNumber>
    </recommendedName>
</protein>
<name>A0A4Z0GMH4_9BACL</name>
<keyword evidence="8" id="KW-0520">NAD</keyword>
<dbReference type="FunFam" id="1.10.3660.10:FF:000003">
    <property type="entry name" value="Prephenate dehydrogenase"/>
    <property type="match status" value="1"/>
</dbReference>
<keyword evidence="5" id="KW-0827">Tyrosine biosynthesis</keyword>
<dbReference type="InterPro" id="IPR045865">
    <property type="entry name" value="ACT-like_dom_sf"/>
</dbReference>
<dbReference type="Gene3D" id="3.40.50.720">
    <property type="entry name" value="NAD(P)-binding Rossmann-like Domain"/>
    <property type="match status" value="1"/>
</dbReference>
<evidence type="ECO:0000256" key="10">
    <source>
        <dbReference type="ARBA" id="ARBA00049260"/>
    </source>
</evidence>
<organism evidence="13 14">
    <name type="scientific">Sporolactobacillus shoreae</name>
    <dbReference type="NCBI Taxonomy" id="1465501"/>
    <lineage>
        <taxon>Bacteria</taxon>
        <taxon>Bacillati</taxon>
        <taxon>Bacillota</taxon>
        <taxon>Bacilli</taxon>
        <taxon>Bacillales</taxon>
        <taxon>Sporolactobacillaceae</taxon>
        <taxon>Sporolactobacillus</taxon>
    </lineage>
</organism>
<keyword evidence="14" id="KW-1185">Reference proteome</keyword>
<dbReference type="SUPFAM" id="SSF51735">
    <property type="entry name" value="NAD(P)-binding Rossmann-fold domains"/>
    <property type="match status" value="1"/>
</dbReference>
<reference evidence="13 14" key="1">
    <citation type="journal article" date="2015" name="Int. J. Syst. Evol. Microbiol.">
        <title>Sporolactobacillus shoreae sp. nov. and Sporolactobacillus spathodeae sp. nov., two spore-forming lactic acid bacteria isolated from tree barks in Thailand.</title>
        <authorList>
            <person name="Thamacharoensuk T."/>
            <person name="Kitahara M."/>
            <person name="Ohkuma M."/>
            <person name="Thongchul N."/>
            <person name="Tanasupawat S."/>
        </authorList>
    </citation>
    <scope>NUCLEOTIDE SEQUENCE [LARGE SCALE GENOMIC DNA]</scope>
    <source>
        <strain evidence="13 14">BK92</strain>
    </source>
</reference>
<dbReference type="Pfam" id="PF20463">
    <property type="entry name" value="PDH_C"/>
    <property type="match status" value="1"/>
</dbReference>
<dbReference type="GO" id="GO:0070403">
    <property type="term" value="F:NAD+ binding"/>
    <property type="evidence" value="ECO:0007669"/>
    <property type="project" value="InterPro"/>
</dbReference>
<dbReference type="PROSITE" id="PS51176">
    <property type="entry name" value="PDH_ADH"/>
    <property type="match status" value="1"/>
</dbReference>
<keyword evidence="9" id="KW-0057">Aromatic amino acid biosynthesis</keyword>
<dbReference type="RefSeq" id="WP_135348353.1">
    <property type="nucleotide sequence ID" value="NZ_SRJD01000008.1"/>
</dbReference>
<dbReference type="OrthoDB" id="9802008at2"/>
<evidence type="ECO:0000259" key="12">
    <source>
        <dbReference type="PROSITE" id="PS51671"/>
    </source>
</evidence>
<dbReference type="Pfam" id="PF01842">
    <property type="entry name" value="ACT"/>
    <property type="match status" value="1"/>
</dbReference>